<feature type="region of interest" description="Disordered" evidence="3">
    <location>
        <begin position="46"/>
        <end position="124"/>
    </location>
</feature>
<dbReference type="Bgee" id="ENSSMAG00000006050">
    <property type="expression patterns" value="Expressed in pharyngeal gill and 6 other cell types or tissues"/>
</dbReference>
<evidence type="ECO:0000256" key="1">
    <source>
        <dbReference type="ARBA" id="ARBA00022553"/>
    </source>
</evidence>
<dbReference type="PANTHER" id="PTHR14965:SF1">
    <property type="entry name" value="APOPTOSIS FACILITATOR BCL-2-LIKE PROTEIN 14"/>
    <property type="match status" value="1"/>
</dbReference>
<dbReference type="RefSeq" id="XP_035476700.1">
    <property type="nucleotide sequence ID" value="XM_035620807.2"/>
</dbReference>
<dbReference type="STRING" id="52904.ENSSMAP00000009807"/>
<dbReference type="PANTHER" id="PTHR14965">
    <property type="entry name" value="SI:CH73-248E21.1"/>
    <property type="match status" value="1"/>
</dbReference>
<dbReference type="GeneTree" id="ENSGT00940000154318"/>
<feature type="compositionally biased region" description="Pro residues" evidence="3">
    <location>
        <begin position="63"/>
        <end position="72"/>
    </location>
</feature>
<evidence type="ECO:0000256" key="3">
    <source>
        <dbReference type="SAM" id="MobiDB-lite"/>
    </source>
</evidence>
<proteinExistence type="predicted"/>
<gene>
    <name evidence="5" type="primary">LOC118292116</name>
    <name evidence="4" type="ORF">SMAX5B_010625</name>
</gene>
<dbReference type="GO" id="GO:2001236">
    <property type="term" value="P:regulation of extrinsic apoptotic signaling pathway"/>
    <property type="evidence" value="ECO:0007669"/>
    <property type="project" value="TreeGrafter"/>
</dbReference>
<evidence type="ECO:0000313" key="4">
    <source>
        <dbReference type="EMBL" id="AWO98258.1"/>
    </source>
</evidence>
<evidence type="ECO:0000256" key="2">
    <source>
        <dbReference type="ARBA" id="ARBA00022703"/>
    </source>
</evidence>
<feature type="compositionally biased region" description="Basic residues" evidence="3">
    <location>
        <begin position="81"/>
        <end position="93"/>
    </location>
</feature>
<protein>
    <recommendedName>
        <fullName evidence="7">Apoptosis facilitator Bcl-2-like protein 14</fullName>
    </recommendedName>
</protein>
<reference evidence="5" key="3">
    <citation type="submission" date="2023-05" db="EMBL/GenBank/DDBJ databases">
        <title>High-quality long-read genome of Scophthalmus maximus.</title>
        <authorList>
            <person name="Lien S."/>
            <person name="Martinez P."/>
        </authorList>
    </citation>
    <scope>NUCLEOTIDE SEQUENCE [LARGE SCALE GENOMIC DNA]</scope>
</reference>
<reference evidence="5" key="2">
    <citation type="submission" date="2020-05" db="EMBL/GenBank/DDBJ databases">
        <authorList>
            <person name="Moser M."/>
        </authorList>
    </citation>
    <scope>NUCLEOTIDE SEQUENCE [LARGE SCALE GENOMIC DNA]</scope>
</reference>
<dbReference type="KEGG" id="smau:118292116"/>
<keyword evidence="1" id="KW-0597">Phosphoprotein</keyword>
<evidence type="ECO:0000313" key="5">
    <source>
        <dbReference type="Ensembl" id="ENSSMAP00000009807.1"/>
    </source>
</evidence>
<dbReference type="AlphaFoldDB" id="A0A2U9B3A5"/>
<evidence type="ECO:0008006" key="7">
    <source>
        <dbReference type="Google" id="ProtNLM"/>
    </source>
</evidence>
<sequence>MSDGHVEIHDPFSNHKDHERSTDDDTDNMEDTVEFRLLMAYATRRRAKSLTGRADQNGTAAPRTPPSPPPPAKTESEEDKKKKKKMKKKRGWKRLSGFLRCIKPQTRGDEPEQNAAPEPDNVFRCGGLTEDEVKEDDELEDAASQLAQIADEIPFIPPELETDSADDDVERMIGLLLRESGDRLNERELRDVSLAKELFWNYGFFKRIVSTLLSRMGLTTSDPGSPGPHASPKAQIAVACEATSRLSAMDTLPTSRLLGYGARYLREYYSSWAQEQGGYEAAFESDDDDVQ</sequence>
<dbReference type="Ensembl" id="ENSSMAT00000009930.2">
    <property type="protein sequence ID" value="ENSSMAP00000009807.1"/>
    <property type="gene ID" value="ENSSMAG00000006050.2"/>
</dbReference>
<feature type="region of interest" description="Disordered" evidence="3">
    <location>
        <begin position="1"/>
        <end position="30"/>
    </location>
</feature>
<organism evidence="4 6">
    <name type="scientific">Scophthalmus maximus</name>
    <name type="common">Turbot</name>
    <name type="synonym">Psetta maxima</name>
    <dbReference type="NCBI Taxonomy" id="52904"/>
    <lineage>
        <taxon>Eukaryota</taxon>
        <taxon>Metazoa</taxon>
        <taxon>Chordata</taxon>
        <taxon>Craniata</taxon>
        <taxon>Vertebrata</taxon>
        <taxon>Euteleostomi</taxon>
        <taxon>Actinopterygii</taxon>
        <taxon>Neopterygii</taxon>
        <taxon>Teleostei</taxon>
        <taxon>Neoteleostei</taxon>
        <taxon>Acanthomorphata</taxon>
        <taxon>Carangaria</taxon>
        <taxon>Pleuronectiformes</taxon>
        <taxon>Pleuronectoidei</taxon>
        <taxon>Scophthalmidae</taxon>
        <taxon>Scophthalmus</taxon>
    </lineage>
</organism>
<reference evidence="4 6" key="1">
    <citation type="submission" date="2017-12" db="EMBL/GenBank/DDBJ databases">
        <title>Integrating genomic resources of turbot (Scophthalmus maximus) in depth evaluation of genetic and physical mapping variation across individuals.</title>
        <authorList>
            <person name="Martinez P."/>
        </authorList>
    </citation>
    <scope>NUCLEOTIDE SEQUENCE [LARGE SCALE GENOMIC DNA]</scope>
</reference>
<dbReference type="Proteomes" id="UP000246464">
    <property type="component" value="Chromosome 2"/>
</dbReference>
<dbReference type="InterPro" id="IPR036834">
    <property type="entry name" value="Bcl-2-like_sf"/>
</dbReference>
<name>A0A2U9B3A5_SCOMX</name>
<dbReference type="OMA" id="QIALTCE"/>
<dbReference type="SUPFAM" id="SSF56854">
    <property type="entry name" value="Bcl-2 inhibitors of programmed cell death"/>
    <property type="match status" value="1"/>
</dbReference>
<dbReference type="GO" id="GO:0006915">
    <property type="term" value="P:apoptotic process"/>
    <property type="evidence" value="ECO:0007669"/>
    <property type="project" value="UniProtKB-KW"/>
</dbReference>
<keyword evidence="6" id="KW-1185">Reference proteome</keyword>
<feature type="compositionally biased region" description="Basic and acidic residues" evidence="3">
    <location>
        <begin position="1"/>
        <end position="23"/>
    </location>
</feature>
<accession>A0A2U9B3A5</accession>
<evidence type="ECO:0000313" key="6">
    <source>
        <dbReference type="Proteomes" id="UP000246464"/>
    </source>
</evidence>
<keyword evidence="2" id="KW-0053">Apoptosis</keyword>
<dbReference type="EMBL" id="CP026244">
    <property type="protein sequence ID" value="AWO98258.1"/>
    <property type="molecule type" value="Genomic_DNA"/>
</dbReference>
<dbReference type="OrthoDB" id="9948726at2759"/>
<dbReference type="Proteomes" id="UP000694558">
    <property type="component" value="Chromosome 2"/>
</dbReference>
<dbReference type="GeneID" id="118292116"/>
<reference evidence="5" key="4">
    <citation type="submission" date="2025-05" db="UniProtKB">
        <authorList>
            <consortium name="Ensembl"/>
        </authorList>
    </citation>
    <scope>IDENTIFICATION</scope>
</reference>